<dbReference type="AlphaFoldDB" id="A0A919VR45"/>
<dbReference type="InterPro" id="IPR019646">
    <property type="entry name" value="Aminoglyc_AdlTrfase"/>
</dbReference>
<sequence length="201" mass="22891">MTPGVDAWQPYSPEELADRLAALPVTWAVAGGWAVDLFLGRVTREHHDIEMVLPASEFRLLPPLFPGWEFHVPQSGKLTPADPVSLAAEFQTWALDPVTRMWRFDVFRERHDGDTWICRRDERIRRPYAEVVQRTPDGIPFVVPEVVLLFKAKAARDKDEQDLAAVLPELPAARRSWLDAALALAHPEHPWRERLAHSAGR</sequence>
<keyword evidence="1" id="KW-1133">Transmembrane helix</keyword>
<evidence type="ECO:0000313" key="3">
    <source>
        <dbReference type="Proteomes" id="UP000681340"/>
    </source>
</evidence>
<evidence type="ECO:0000313" key="2">
    <source>
        <dbReference type="EMBL" id="GIM75639.1"/>
    </source>
</evidence>
<dbReference type="RefSeq" id="WP_212992564.1">
    <property type="nucleotide sequence ID" value="NZ_BAABEA010000001.1"/>
</dbReference>
<feature type="transmembrane region" description="Helical" evidence="1">
    <location>
        <begin position="20"/>
        <end position="39"/>
    </location>
</feature>
<comment type="caution">
    <text evidence="2">The sequence shown here is derived from an EMBL/GenBank/DDBJ whole genome shotgun (WGS) entry which is preliminary data.</text>
</comment>
<reference evidence="2" key="1">
    <citation type="submission" date="2021-03" db="EMBL/GenBank/DDBJ databases">
        <title>Whole genome shotgun sequence of Actinoplanes auranticolor NBRC 12245.</title>
        <authorList>
            <person name="Komaki H."/>
            <person name="Tamura T."/>
        </authorList>
    </citation>
    <scope>NUCLEOTIDE SEQUENCE</scope>
    <source>
        <strain evidence="2">NBRC 12245</strain>
    </source>
</reference>
<dbReference type="Proteomes" id="UP000681340">
    <property type="component" value="Unassembled WGS sequence"/>
</dbReference>
<protein>
    <recommendedName>
        <fullName evidence="4">Aminoglycoside-2''-adenylyltransferase</fullName>
    </recommendedName>
</protein>
<keyword evidence="1" id="KW-0812">Transmembrane</keyword>
<dbReference type="EMBL" id="BOQL01000058">
    <property type="protein sequence ID" value="GIM75639.1"/>
    <property type="molecule type" value="Genomic_DNA"/>
</dbReference>
<keyword evidence="1" id="KW-0472">Membrane</keyword>
<accession>A0A919VR45</accession>
<evidence type="ECO:0008006" key="4">
    <source>
        <dbReference type="Google" id="ProtNLM"/>
    </source>
</evidence>
<dbReference type="Gene3D" id="3.30.460.40">
    <property type="match status" value="1"/>
</dbReference>
<gene>
    <name evidence="2" type="ORF">Aau02nite_66880</name>
</gene>
<name>A0A919VR45_9ACTN</name>
<dbReference type="Pfam" id="PF10706">
    <property type="entry name" value="Aminoglyc_resit"/>
    <property type="match status" value="1"/>
</dbReference>
<proteinExistence type="predicted"/>
<evidence type="ECO:0000256" key="1">
    <source>
        <dbReference type="SAM" id="Phobius"/>
    </source>
</evidence>
<keyword evidence="3" id="KW-1185">Reference proteome</keyword>
<organism evidence="2 3">
    <name type="scientific">Actinoplanes auranticolor</name>
    <dbReference type="NCBI Taxonomy" id="47988"/>
    <lineage>
        <taxon>Bacteria</taxon>
        <taxon>Bacillati</taxon>
        <taxon>Actinomycetota</taxon>
        <taxon>Actinomycetes</taxon>
        <taxon>Micromonosporales</taxon>
        <taxon>Micromonosporaceae</taxon>
        <taxon>Actinoplanes</taxon>
    </lineage>
</organism>